<dbReference type="GO" id="GO:0005524">
    <property type="term" value="F:ATP binding"/>
    <property type="evidence" value="ECO:0007669"/>
    <property type="project" value="UniProtKB-KW"/>
</dbReference>
<evidence type="ECO:0000256" key="7">
    <source>
        <dbReference type="ARBA" id="ARBA00022840"/>
    </source>
</evidence>
<keyword evidence="5" id="KW-0547">Nucleotide-binding</keyword>
<sequence length="719" mass="82554">MQKVSKIRPASRHLFTIGSDLIEDKFAAIVELVKNAYDADSTTVDIVIDKSNTKCLKIIIEDNGHGMSSEDIETKWLVPSTDNKLKVSTSPSGRTVQGRKGIGRYAANILGEELLLETVYNREESTVYINWRDFSKYRYLDEVDILTDVKKADKKSGTKLTITQWDMDEEYEWNRSDLDHLRMELKKLIPPVDQLKNEIGEFNIGLRTLGFEKQEDNFTETIKPFPIRDLYDYRISGKVDRDGNASLFYENQRKNSAKFEIKKKYEESKCGELFVDIRVYDRDSEGITALIQRGLKDELTGRYLSNNEARKLLTDANGIGVYRNGFRIRPLGDPENDWLRLNQRRVDNPSFRIGSNQVIGYVFIESEEKSGLQEQSARDGLKKNQNYKSLVTITQSIIAELETQRFNYRRNIATAQKEKRLLGKLYELSDYTLLEKEIQKVLRDSDVPQSKIDIIQNAISKEGKKKEKIVDDLNRAIAIYQGQATLGKIINVIMHEGRRPLQVFKNERETLAYWVDEYLNSPDMEAKDEIKGSTERIKYSTETFVTLFEKLDPLAAKKRGSKDEFNIYDVVNSTFKIFEKQFKKFGVLIELIIPKNVQLVGWKQDFTTIFANLIDNSLYWMEEQKTQNRKITVILKQSSDEMCIDYHDSGPGINEELIKSAVIFEPEFTGKSEGSGLGLPISGEAANRNGFSLTAIVSKNGAHFRLLNDFNVREANDGL</sequence>
<evidence type="ECO:0000256" key="1">
    <source>
        <dbReference type="ARBA" id="ARBA00000085"/>
    </source>
</evidence>
<accession>A0AAD0KTZ5</accession>
<evidence type="ECO:0000259" key="9">
    <source>
        <dbReference type="PROSITE" id="PS50109"/>
    </source>
</evidence>
<dbReference type="SMART" id="SM00387">
    <property type="entry name" value="HATPase_c"/>
    <property type="match status" value="2"/>
</dbReference>
<evidence type="ECO:0000313" key="11">
    <source>
        <dbReference type="Proteomes" id="UP000250181"/>
    </source>
</evidence>
<dbReference type="AlphaFoldDB" id="A0AAD0KTZ5"/>
<feature type="domain" description="Histidine kinase" evidence="9">
    <location>
        <begin position="492"/>
        <end position="714"/>
    </location>
</feature>
<dbReference type="GO" id="GO:0004673">
    <property type="term" value="F:protein histidine kinase activity"/>
    <property type="evidence" value="ECO:0007669"/>
    <property type="project" value="UniProtKB-EC"/>
</dbReference>
<dbReference type="Gene3D" id="3.30.565.10">
    <property type="entry name" value="Histidine kinase-like ATPase, C-terminal domain"/>
    <property type="match status" value="2"/>
</dbReference>
<evidence type="ECO:0000256" key="8">
    <source>
        <dbReference type="ARBA" id="ARBA00023012"/>
    </source>
</evidence>
<gene>
    <name evidence="10" type="ORF">BKM66_02390</name>
</gene>
<reference evidence="10 11" key="1">
    <citation type="submission" date="2016-10" db="EMBL/GenBank/DDBJ databases">
        <authorList>
            <person name="Zou G."/>
            <person name="Zhou R."/>
        </authorList>
    </citation>
    <scope>NUCLEOTIDE SEQUENCE [LARGE SCALE GENOMIC DNA]</scope>
    <source>
        <strain evidence="10 11">0061</strain>
    </source>
</reference>
<evidence type="ECO:0000313" key="10">
    <source>
        <dbReference type="EMBL" id="AWX95040.1"/>
    </source>
</evidence>
<dbReference type="InterPro" id="IPR003594">
    <property type="entry name" value="HATPase_dom"/>
</dbReference>
<evidence type="ECO:0000256" key="2">
    <source>
        <dbReference type="ARBA" id="ARBA00012438"/>
    </source>
</evidence>
<dbReference type="PANTHER" id="PTHR43065:SF10">
    <property type="entry name" value="PEROXIDE STRESS-ACTIVATED HISTIDINE KINASE MAK3"/>
    <property type="match status" value="1"/>
</dbReference>
<dbReference type="EMBL" id="CP017666">
    <property type="protein sequence ID" value="AWX95040.1"/>
    <property type="molecule type" value="Genomic_DNA"/>
</dbReference>
<dbReference type="SUPFAM" id="SSF55874">
    <property type="entry name" value="ATPase domain of HSP90 chaperone/DNA topoisomerase II/histidine kinase"/>
    <property type="match status" value="2"/>
</dbReference>
<protein>
    <recommendedName>
        <fullName evidence="2">histidine kinase</fullName>
        <ecNumber evidence="2">2.7.13.3</ecNumber>
    </recommendedName>
</protein>
<keyword evidence="3" id="KW-0597">Phosphoprotein</keyword>
<keyword evidence="6" id="KW-0418">Kinase</keyword>
<keyword evidence="8" id="KW-0902">Two-component regulatory system</keyword>
<dbReference type="Pfam" id="PF02518">
    <property type="entry name" value="HATPase_c"/>
    <property type="match status" value="1"/>
</dbReference>
<dbReference type="PROSITE" id="PS50109">
    <property type="entry name" value="HIS_KIN"/>
    <property type="match status" value="1"/>
</dbReference>
<evidence type="ECO:0000256" key="6">
    <source>
        <dbReference type="ARBA" id="ARBA00022777"/>
    </source>
</evidence>
<dbReference type="EC" id="2.7.13.3" evidence="2"/>
<name>A0AAD0KTZ5_STRSU</name>
<dbReference type="InterPro" id="IPR004358">
    <property type="entry name" value="Sig_transdc_His_kin-like_C"/>
</dbReference>
<evidence type="ECO:0000256" key="5">
    <source>
        <dbReference type="ARBA" id="ARBA00022741"/>
    </source>
</evidence>
<proteinExistence type="predicted"/>
<dbReference type="GO" id="GO:0000160">
    <property type="term" value="P:phosphorelay signal transduction system"/>
    <property type="evidence" value="ECO:0007669"/>
    <property type="project" value="UniProtKB-KW"/>
</dbReference>
<dbReference type="Proteomes" id="UP000250181">
    <property type="component" value="Chromosome"/>
</dbReference>
<dbReference type="PRINTS" id="PR00344">
    <property type="entry name" value="BCTRLSENSOR"/>
</dbReference>
<comment type="catalytic activity">
    <reaction evidence="1">
        <text>ATP + protein L-histidine = ADP + protein N-phospho-L-histidine.</text>
        <dbReference type="EC" id="2.7.13.3"/>
    </reaction>
</comment>
<keyword evidence="4" id="KW-0808">Transferase</keyword>
<dbReference type="Pfam" id="PF13589">
    <property type="entry name" value="HATPase_c_3"/>
    <property type="match status" value="1"/>
</dbReference>
<dbReference type="PANTHER" id="PTHR43065">
    <property type="entry name" value="SENSOR HISTIDINE KINASE"/>
    <property type="match status" value="1"/>
</dbReference>
<dbReference type="InterPro" id="IPR005467">
    <property type="entry name" value="His_kinase_dom"/>
</dbReference>
<evidence type="ECO:0000256" key="3">
    <source>
        <dbReference type="ARBA" id="ARBA00022553"/>
    </source>
</evidence>
<dbReference type="RefSeq" id="WP_105184284.1">
    <property type="nucleotide sequence ID" value="NZ_CP017666.1"/>
</dbReference>
<dbReference type="InterPro" id="IPR036890">
    <property type="entry name" value="HATPase_C_sf"/>
</dbReference>
<organism evidence="10 11">
    <name type="scientific">Streptococcus suis</name>
    <dbReference type="NCBI Taxonomy" id="1307"/>
    <lineage>
        <taxon>Bacteria</taxon>
        <taxon>Bacillati</taxon>
        <taxon>Bacillota</taxon>
        <taxon>Bacilli</taxon>
        <taxon>Lactobacillales</taxon>
        <taxon>Streptococcaceae</taxon>
        <taxon>Streptococcus</taxon>
    </lineage>
</organism>
<evidence type="ECO:0000256" key="4">
    <source>
        <dbReference type="ARBA" id="ARBA00022679"/>
    </source>
</evidence>
<keyword evidence="7" id="KW-0067">ATP-binding</keyword>